<dbReference type="STRING" id="1198114.AciX9_1447"/>
<dbReference type="AlphaFoldDB" id="E8WWB7"/>
<proteinExistence type="predicted"/>
<sequence length="191" mass="21196">MLLLHIDQQQRRTAGRGLCTRWNYEPARVPLPKQSVCKPAQLEVNMKTLISSKINTCGLGSQESSTLLLIEPRWPKVSRVSQQLEGSRFSVTVAHDAKDIYLMSGSIRIPCAVLSDELGAVALQASAEAVRWQWPRTSILILGTPGALEDHLYDDIVAHASGANVLIKRAESINEPAIDRRFDKRRESVLS</sequence>
<accession>E8WWB7</accession>
<name>E8WWB7_GRATM</name>
<evidence type="ECO:0000313" key="1">
    <source>
        <dbReference type="EMBL" id="ADW68500.1"/>
    </source>
</evidence>
<dbReference type="PaxDb" id="1198114-AciX9_1447"/>
<reference evidence="2" key="1">
    <citation type="submission" date="2011-01" db="EMBL/GenBank/DDBJ databases">
        <title>Complete sequence of chromosome of Acidobacterium sp. MP5ACTX9.</title>
        <authorList>
            <consortium name="US DOE Joint Genome Institute"/>
            <person name="Lucas S."/>
            <person name="Copeland A."/>
            <person name="Lapidus A."/>
            <person name="Cheng J.-F."/>
            <person name="Goodwin L."/>
            <person name="Pitluck S."/>
            <person name="Teshima H."/>
            <person name="Detter J.C."/>
            <person name="Han C."/>
            <person name="Tapia R."/>
            <person name="Land M."/>
            <person name="Hauser L."/>
            <person name="Kyrpides N."/>
            <person name="Ivanova N."/>
            <person name="Ovchinnikova G."/>
            <person name="Pagani I."/>
            <person name="Rawat S.R."/>
            <person name="Mannisto M."/>
            <person name="Haggblom M.M."/>
            <person name="Woyke T."/>
        </authorList>
    </citation>
    <scope>NUCLEOTIDE SEQUENCE [LARGE SCALE GENOMIC DNA]</scope>
    <source>
        <strain evidence="2">MP5ACTX9</strain>
    </source>
</reference>
<protein>
    <submittedName>
        <fullName evidence="1">Uncharacterized protein</fullName>
    </submittedName>
</protein>
<organism evidence="2">
    <name type="scientific">Granulicella tundricola (strain ATCC BAA-1859 / DSM 23138 / MP5ACTX9)</name>
    <dbReference type="NCBI Taxonomy" id="1198114"/>
    <lineage>
        <taxon>Bacteria</taxon>
        <taxon>Pseudomonadati</taxon>
        <taxon>Acidobacteriota</taxon>
        <taxon>Terriglobia</taxon>
        <taxon>Terriglobales</taxon>
        <taxon>Acidobacteriaceae</taxon>
        <taxon>Granulicella</taxon>
    </lineage>
</organism>
<dbReference type="HOGENOM" id="CLU_1419693_0_0_0"/>
<dbReference type="EMBL" id="CP002480">
    <property type="protein sequence ID" value="ADW68500.1"/>
    <property type="molecule type" value="Genomic_DNA"/>
</dbReference>
<evidence type="ECO:0000313" key="2">
    <source>
        <dbReference type="Proteomes" id="UP000000343"/>
    </source>
</evidence>
<keyword evidence="2" id="KW-1185">Reference proteome</keyword>
<dbReference type="Proteomes" id="UP000000343">
    <property type="component" value="Chromosome"/>
</dbReference>
<gene>
    <name evidence="1" type="ordered locus">AciX9_1447</name>
</gene>
<dbReference type="KEGG" id="acm:AciX9_1447"/>